<reference evidence="1 2" key="1">
    <citation type="submission" date="2019-03" db="EMBL/GenBank/DDBJ databases">
        <title>Single cell metagenomics reveals metabolic interactions within the superorganism composed of flagellate Streblomastix strix and complex community of Bacteroidetes bacteria on its surface.</title>
        <authorList>
            <person name="Treitli S.C."/>
            <person name="Kolisko M."/>
            <person name="Husnik F."/>
            <person name="Keeling P."/>
            <person name="Hampl V."/>
        </authorList>
    </citation>
    <scope>NUCLEOTIDE SEQUENCE [LARGE SCALE GENOMIC DNA]</scope>
    <source>
        <strain evidence="1">ST1C</strain>
    </source>
</reference>
<sequence>MQKQALVDKELGAVYLAEASTDAGEEEKIKRNGHLGEQEEEQLLWQLAVCKEKDKLRTIFLLDGYRRSDRQRSFLLKQQNDYAAAYVVQLLAIDERLFRKRIVVESPRR</sequence>
<proteinExistence type="predicted"/>
<dbReference type="AlphaFoldDB" id="A0A5J4VVG3"/>
<dbReference type="EMBL" id="SNRW01004713">
    <property type="protein sequence ID" value="KAA6386637.1"/>
    <property type="molecule type" value="Genomic_DNA"/>
</dbReference>
<gene>
    <name evidence="1" type="ORF">EZS28_017835</name>
</gene>
<accession>A0A5J4VVG3</accession>
<name>A0A5J4VVG3_9EUKA</name>
<comment type="caution">
    <text evidence="1">The sequence shown here is derived from an EMBL/GenBank/DDBJ whole genome shotgun (WGS) entry which is preliminary data.</text>
</comment>
<evidence type="ECO:0000313" key="2">
    <source>
        <dbReference type="Proteomes" id="UP000324800"/>
    </source>
</evidence>
<evidence type="ECO:0000313" key="1">
    <source>
        <dbReference type="EMBL" id="KAA6386637.1"/>
    </source>
</evidence>
<dbReference type="Proteomes" id="UP000324800">
    <property type="component" value="Unassembled WGS sequence"/>
</dbReference>
<protein>
    <submittedName>
        <fullName evidence="1">Uncharacterized protein</fullName>
    </submittedName>
</protein>
<organism evidence="1 2">
    <name type="scientific">Streblomastix strix</name>
    <dbReference type="NCBI Taxonomy" id="222440"/>
    <lineage>
        <taxon>Eukaryota</taxon>
        <taxon>Metamonada</taxon>
        <taxon>Preaxostyla</taxon>
        <taxon>Oxymonadida</taxon>
        <taxon>Streblomastigidae</taxon>
        <taxon>Streblomastix</taxon>
    </lineage>
</organism>